<reference evidence="1" key="1">
    <citation type="submission" date="2021-02" db="EMBL/GenBank/DDBJ databases">
        <authorList>
            <consortium name="DOE Joint Genome Institute"/>
            <person name="Ahrendt S."/>
            <person name="Looney B.P."/>
            <person name="Miyauchi S."/>
            <person name="Morin E."/>
            <person name="Drula E."/>
            <person name="Courty P.E."/>
            <person name="Chicoki N."/>
            <person name="Fauchery L."/>
            <person name="Kohler A."/>
            <person name="Kuo A."/>
            <person name="Labutti K."/>
            <person name="Pangilinan J."/>
            <person name="Lipzen A."/>
            <person name="Riley R."/>
            <person name="Andreopoulos W."/>
            <person name="He G."/>
            <person name="Johnson J."/>
            <person name="Barry K.W."/>
            <person name="Grigoriev I.V."/>
            <person name="Nagy L."/>
            <person name="Hibbett D."/>
            <person name="Henrissat B."/>
            <person name="Matheny P.B."/>
            <person name="Labbe J."/>
            <person name="Martin F."/>
        </authorList>
    </citation>
    <scope>NUCLEOTIDE SEQUENCE</scope>
    <source>
        <strain evidence="1">FP105234-sp</strain>
    </source>
</reference>
<accession>A0ACB8S1P6</accession>
<evidence type="ECO:0000313" key="2">
    <source>
        <dbReference type="Proteomes" id="UP000814033"/>
    </source>
</evidence>
<comment type="caution">
    <text evidence="1">The sequence shown here is derived from an EMBL/GenBank/DDBJ whole genome shotgun (WGS) entry which is preliminary data.</text>
</comment>
<name>A0ACB8S1P6_9AGAM</name>
<evidence type="ECO:0000313" key="1">
    <source>
        <dbReference type="EMBL" id="KAI0050469.1"/>
    </source>
</evidence>
<organism evidence="1 2">
    <name type="scientific">Auriscalpium vulgare</name>
    <dbReference type="NCBI Taxonomy" id="40419"/>
    <lineage>
        <taxon>Eukaryota</taxon>
        <taxon>Fungi</taxon>
        <taxon>Dikarya</taxon>
        <taxon>Basidiomycota</taxon>
        <taxon>Agaricomycotina</taxon>
        <taxon>Agaricomycetes</taxon>
        <taxon>Russulales</taxon>
        <taxon>Auriscalpiaceae</taxon>
        <taxon>Auriscalpium</taxon>
    </lineage>
</organism>
<reference evidence="1" key="2">
    <citation type="journal article" date="2022" name="New Phytol.">
        <title>Evolutionary transition to the ectomycorrhizal habit in the genomes of a hyperdiverse lineage of mushroom-forming fungi.</title>
        <authorList>
            <person name="Looney B."/>
            <person name="Miyauchi S."/>
            <person name="Morin E."/>
            <person name="Drula E."/>
            <person name="Courty P.E."/>
            <person name="Kohler A."/>
            <person name="Kuo A."/>
            <person name="LaButti K."/>
            <person name="Pangilinan J."/>
            <person name="Lipzen A."/>
            <person name="Riley R."/>
            <person name="Andreopoulos W."/>
            <person name="He G."/>
            <person name="Johnson J."/>
            <person name="Nolan M."/>
            <person name="Tritt A."/>
            <person name="Barry K.W."/>
            <person name="Grigoriev I.V."/>
            <person name="Nagy L.G."/>
            <person name="Hibbett D."/>
            <person name="Henrissat B."/>
            <person name="Matheny P.B."/>
            <person name="Labbe J."/>
            <person name="Martin F.M."/>
        </authorList>
    </citation>
    <scope>NUCLEOTIDE SEQUENCE</scope>
    <source>
        <strain evidence="1">FP105234-sp</strain>
    </source>
</reference>
<keyword evidence="2" id="KW-1185">Reference proteome</keyword>
<gene>
    <name evidence="1" type="ORF">FA95DRAFT_1603484</name>
</gene>
<proteinExistence type="predicted"/>
<sequence length="563" mass="61795">MSSAEASSAPSLTSTIFHASRTSLDREIERDECRCEKYGGNDPEDPPPKTPCAGCSSSVPPVIHHDKEEYDPNLVTWDAPDDPENPQNWSRSYKWAVTAVVSFLTLNVTFSSSAPTSSLRFFAEEFHSSSEASYLTTTLFLLGYVFGPPIWGPGSEMFGRRAVNILTLFCYTVFHIGQGAAPGMATLLVTRFFAGFFASAPLNNCGGIIADVWDPIGRGPANSVLFTTIFLGPALGPLVGGFIVESSLGWRWVFWILMIFAGVCWVVALLFQPETYAPVILLAKARRLRKADPVANKDLYAESEKQDWSLRAVLHRTLFRPVVMLLKEPILVLVTIYLSVVYGIIYALFEALPVVFIHKRGLSISQCGLIFLGIGVGSVLAACVNLWLGRGFPALVRKWRGFPPAEERLYGAMVGGPLLVVGIFWLGWTGQYPGVRWYVPMLSTIPIGVSVNCIFMSFLSYLVDTYLMYAASAFAANTVIRSAVGAAFPLFTYQMFEGTLQVNWACTLLGGIAFLLAPMPFLFYKYGARIRAGSTFAPCIDLKIAAELDAELKAKEKLATMDV</sequence>
<dbReference type="EMBL" id="MU275861">
    <property type="protein sequence ID" value="KAI0050469.1"/>
    <property type="molecule type" value="Genomic_DNA"/>
</dbReference>
<protein>
    <submittedName>
        <fullName evidence="1">MFS polyamine transporter</fullName>
    </submittedName>
</protein>
<dbReference type="Proteomes" id="UP000814033">
    <property type="component" value="Unassembled WGS sequence"/>
</dbReference>